<accession>A0A9D1CN15</accession>
<dbReference type="AlphaFoldDB" id="A0A9D1CN15"/>
<dbReference type="Proteomes" id="UP000886796">
    <property type="component" value="Unassembled WGS sequence"/>
</dbReference>
<protein>
    <recommendedName>
        <fullName evidence="4">Transposase</fullName>
    </recommendedName>
</protein>
<proteinExistence type="predicted"/>
<reference evidence="2" key="1">
    <citation type="submission" date="2020-10" db="EMBL/GenBank/DDBJ databases">
        <authorList>
            <person name="Gilroy R."/>
        </authorList>
    </citation>
    <scope>NUCLEOTIDE SEQUENCE</scope>
    <source>
        <strain evidence="2">13361</strain>
    </source>
</reference>
<dbReference type="EMBL" id="DVFK01000075">
    <property type="protein sequence ID" value="HIQ67894.1"/>
    <property type="molecule type" value="Genomic_DNA"/>
</dbReference>
<feature type="region of interest" description="Disordered" evidence="1">
    <location>
        <begin position="82"/>
        <end position="113"/>
    </location>
</feature>
<sequence length="113" mass="12609">MQWNGERFIRWAGKIGSSTECAVHAILSSYKVEQQGYKSCLGLLKLADKYSAQRLENACKRALAFTPRPSLKNIQAILASGQDKLPTEPEPTSSSQYGFTRGADYYDRGKKKC</sequence>
<organism evidence="2 3">
    <name type="scientific">Candidatus Faecousia excrementigallinarum</name>
    <dbReference type="NCBI Taxonomy" id="2840806"/>
    <lineage>
        <taxon>Bacteria</taxon>
        <taxon>Bacillati</taxon>
        <taxon>Bacillota</taxon>
        <taxon>Clostridia</taxon>
        <taxon>Eubacteriales</taxon>
        <taxon>Oscillospiraceae</taxon>
        <taxon>Faecousia</taxon>
    </lineage>
</organism>
<reference evidence="2" key="2">
    <citation type="journal article" date="2021" name="PeerJ">
        <title>Extensive microbial diversity within the chicken gut microbiome revealed by metagenomics and culture.</title>
        <authorList>
            <person name="Gilroy R."/>
            <person name="Ravi A."/>
            <person name="Getino M."/>
            <person name="Pursley I."/>
            <person name="Horton D.L."/>
            <person name="Alikhan N.F."/>
            <person name="Baker D."/>
            <person name="Gharbi K."/>
            <person name="Hall N."/>
            <person name="Watson M."/>
            <person name="Adriaenssens E.M."/>
            <person name="Foster-Nyarko E."/>
            <person name="Jarju S."/>
            <person name="Secka A."/>
            <person name="Antonio M."/>
            <person name="Oren A."/>
            <person name="Chaudhuri R.R."/>
            <person name="La Ragione R."/>
            <person name="Hildebrand F."/>
            <person name="Pallen M.J."/>
        </authorList>
    </citation>
    <scope>NUCLEOTIDE SEQUENCE</scope>
    <source>
        <strain evidence="2">13361</strain>
    </source>
</reference>
<feature type="compositionally biased region" description="Basic and acidic residues" evidence="1">
    <location>
        <begin position="104"/>
        <end position="113"/>
    </location>
</feature>
<evidence type="ECO:0000313" key="2">
    <source>
        <dbReference type="EMBL" id="HIQ67894.1"/>
    </source>
</evidence>
<comment type="caution">
    <text evidence="2">The sequence shown here is derived from an EMBL/GenBank/DDBJ whole genome shotgun (WGS) entry which is preliminary data.</text>
</comment>
<evidence type="ECO:0008006" key="4">
    <source>
        <dbReference type="Google" id="ProtNLM"/>
    </source>
</evidence>
<dbReference type="CDD" id="cd14733">
    <property type="entry name" value="BACK"/>
    <property type="match status" value="1"/>
</dbReference>
<gene>
    <name evidence="2" type="ORF">IAB74_05250</name>
</gene>
<evidence type="ECO:0000313" key="3">
    <source>
        <dbReference type="Proteomes" id="UP000886796"/>
    </source>
</evidence>
<evidence type="ECO:0000256" key="1">
    <source>
        <dbReference type="SAM" id="MobiDB-lite"/>
    </source>
</evidence>
<name>A0A9D1CN15_9FIRM</name>